<comment type="caution">
    <text evidence="2">The sequence shown here is derived from an EMBL/GenBank/DDBJ whole genome shotgun (WGS) entry which is preliminary data.</text>
</comment>
<dbReference type="EMBL" id="JACHHE010000003">
    <property type="protein sequence ID" value="MBB5179861.1"/>
    <property type="molecule type" value="Genomic_DNA"/>
</dbReference>
<accession>A0A7W8FTA8</accession>
<organism evidence="2 3">
    <name type="scientific">Planococcus koreensis</name>
    <dbReference type="NCBI Taxonomy" id="112331"/>
    <lineage>
        <taxon>Bacteria</taxon>
        <taxon>Bacillati</taxon>
        <taxon>Bacillota</taxon>
        <taxon>Bacilli</taxon>
        <taxon>Bacillales</taxon>
        <taxon>Caryophanaceae</taxon>
        <taxon>Planococcus</taxon>
    </lineage>
</organism>
<name>A0A7W8FTA8_9BACL</name>
<sequence>MLDFDMLDYEMDNFIYIYIYLFILLLTIIEFGIRRKMQLGTISGTPASMIGRAVKIVRSVLLICAVPLLHPFITFMAFFVMVDNIPSIFSIFYYLKIILFSMWIFLVIVKVYFEKKYLDTKSAILTIVFAVPVIGLLYLIYTNLF</sequence>
<evidence type="ECO:0000313" key="3">
    <source>
        <dbReference type="Proteomes" id="UP000525923"/>
    </source>
</evidence>
<evidence type="ECO:0000313" key="2">
    <source>
        <dbReference type="EMBL" id="MBB5179861.1"/>
    </source>
</evidence>
<keyword evidence="1" id="KW-0472">Membrane</keyword>
<dbReference type="AlphaFoldDB" id="A0A7W8FTA8"/>
<keyword evidence="1" id="KW-1133">Transmembrane helix</keyword>
<proteinExistence type="predicted"/>
<reference evidence="2 3" key="1">
    <citation type="submission" date="2020-08" db="EMBL/GenBank/DDBJ databases">
        <title>Genomic Encyclopedia of Type Strains, Phase IV (KMG-IV): sequencing the most valuable type-strain genomes for metagenomic binning, comparative biology and taxonomic classification.</title>
        <authorList>
            <person name="Goeker M."/>
        </authorList>
    </citation>
    <scope>NUCLEOTIDE SEQUENCE [LARGE SCALE GENOMIC DNA]</scope>
    <source>
        <strain evidence="2 3">DSM 15895</strain>
    </source>
</reference>
<feature type="transmembrane region" description="Helical" evidence="1">
    <location>
        <begin position="91"/>
        <end position="113"/>
    </location>
</feature>
<evidence type="ECO:0000256" key="1">
    <source>
        <dbReference type="SAM" id="Phobius"/>
    </source>
</evidence>
<keyword evidence="3" id="KW-1185">Reference proteome</keyword>
<feature type="transmembrane region" description="Helical" evidence="1">
    <location>
        <begin position="15"/>
        <end position="33"/>
    </location>
</feature>
<gene>
    <name evidence="2" type="ORF">HNQ44_001285</name>
</gene>
<protein>
    <submittedName>
        <fullName evidence="2">Uncharacterized protein</fullName>
    </submittedName>
</protein>
<feature type="transmembrane region" description="Helical" evidence="1">
    <location>
        <begin position="122"/>
        <end position="141"/>
    </location>
</feature>
<dbReference type="Proteomes" id="UP000525923">
    <property type="component" value="Unassembled WGS sequence"/>
</dbReference>
<keyword evidence="1" id="KW-0812">Transmembrane</keyword>
<feature type="transmembrane region" description="Helical" evidence="1">
    <location>
        <begin position="59"/>
        <end position="79"/>
    </location>
</feature>